<feature type="signal peptide" evidence="3">
    <location>
        <begin position="1"/>
        <end position="20"/>
    </location>
</feature>
<keyword evidence="2" id="KW-1133">Transmembrane helix</keyword>
<dbReference type="Gene3D" id="2.160.20.120">
    <property type="match status" value="1"/>
</dbReference>
<feature type="region of interest" description="Disordered" evidence="1">
    <location>
        <begin position="160"/>
        <end position="182"/>
    </location>
</feature>
<protein>
    <recommendedName>
        <fullName evidence="4">Putative auto-transporter adhesin head GIN domain-containing protein</fullName>
    </recommendedName>
</protein>
<dbReference type="EMBL" id="JAKCXM010000303">
    <property type="protein sequence ID" value="KAJ0396265.1"/>
    <property type="molecule type" value="Genomic_DNA"/>
</dbReference>
<evidence type="ECO:0000259" key="4">
    <source>
        <dbReference type="Pfam" id="PF10988"/>
    </source>
</evidence>
<evidence type="ECO:0000256" key="2">
    <source>
        <dbReference type="SAM" id="Phobius"/>
    </source>
</evidence>
<sequence>MKLAFPALSVALAALAGAHALRIESSEVAPPADIRGEHQELERVWSVFSAEPLEKLHLAVPGPVFVRYDSSLRPVVTPEAAPTRGSAAGSQDDDESVEVSAGSAAGAVKEAGSLGSEVKEAGSLGSDAKEAGSLDEAAQEAGSFEAGSFESDLLANVTSHSRRLRAHKKTQDDDKEDDESDAPEVLVARVVVTGNSSELLNMLELLALKKSSNNGLRFHLQNADATAEGFLLTQVQLAEQHVLRHLTTSLSSVVDVAPRVLVTNSSETKVKLAVQGASGLLVNEPEAITLRDLDVEISGSGFVQLNVSSVQLDGKLNVNLAGSGAIALHTPSINASEIKSSISGAGALVVEAENLTATEIVTAVYGVGVGSLRATTRGAAHKQKITIAGAGNVYAGSVVANRTKVEIWGSGEAYVQVKEKLDVSTAFSGNVFYVGDAPEDVRTSGYFFWRTPVQPAAEDKYETHAAIASPAVYPEHVSVQTKQARHSVDPIVKKISVGAQSVVLSSHLAAVAHGPNALLVFGCVAFGLVAVGMFAQSFQQRRARRHYRPLV</sequence>
<keyword evidence="2" id="KW-0472">Membrane</keyword>
<feature type="chain" id="PRO_5042185965" description="Putative auto-transporter adhesin head GIN domain-containing protein" evidence="3">
    <location>
        <begin position="21"/>
        <end position="551"/>
    </location>
</feature>
<dbReference type="InterPro" id="IPR021255">
    <property type="entry name" value="DUF2807"/>
</dbReference>
<evidence type="ECO:0000313" key="6">
    <source>
        <dbReference type="Proteomes" id="UP001209570"/>
    </source>
</evidence>
<dbReference type="Proteomes" id="UP001209570">
    <property type="component" value="Unassembled WGS sequence"/>
</dbReference>
<evidence type="ECO:0000313" key="5">
    <source>
        <dbReference type="EMBL" id="KAJ0396265.1"/>
    </source>
</evidence>
<keyword evidence="6" id="KW-1185">Reference proteome</keyword>
<feature type="region of interest" description="Disordered" evidence="1">
    <location>
        <begin position="77"/>
        <end position="141"/>
    </location>
</feature>
<feature type="domain" description="Putative auto-transporter adhesin head GIN" evidence="4">
    <location>
        <begin position="296"/>
        <end position="437"/>
    </location>
</feature>
<dbReference type="AlphaFoldDB" id="A0AAD5LDR1"/>
<feature type="compositionally biased region" description="Low complexity" evidence="1">
    <location>
        <begin position="98"/>
        <end position="113"/>
    </location>
</feature>
<comment type="caution">
    <text evidence="5">The sequence shown here is derived from an EMBL/GenBank/DDBJ whole genome shotgun (WGS) entry which is preliminary data.</text>
</comment>
<gene>
    <name evidence="5" type="ORF">P43SY_003852</name>
</gene>
<name>A0AAD5LDR1_PYTIN</name>
<proteinExistence type="predicted"/>
<dbReference type="PANTHER" id="PTHR39200:SF1">
    <property type="entry name" value="AUTO-TRANSPORTER ADHESIN HEAD GIN DOMAIN-CONTAINING PROTEIN-RELATED"/>
    <property type="match status" value="1"/>
</dbReference>
<dbReference type="PANTHER" id="PTHR39200">
    <property type="entry name" value="HYPOTHETICAL EXPORTED PROTEIN"/>
    <property type="match status" value="1"/>
</dbReference>
<reference evidence="5" key="1">
    <citation type="submission" date="2021-12" db="EMBL/GenBank/DDBJ databases">
        <title>Prjna785345.</title>
        <authorList>
            <person name="Rujirawat T."/>
            <person name="Krajaejun T."/>
        </authorList>
    </citation>
    <scope>NUCLEOTIDE SEQUENCE</scope>
    <source>
        <strain evidence="5">Pi057C3</strain>
    </source>
</reference>
<feature type="transmembrane region" description="Helical" evidence="2">
    <location>
        <begin position="517"/>
        <end position="538"/>
    </location>
</feature>
<keyword evidence="2" id="KW-0812">Transmembrane</keyword>
<accession>A0AAD5LDR1</accession>
<keyword evidence="3" id="KW-0732">Signal</keyword>
<dbReference type="Pfam" id="PF10988">
    <property type="entry name" value="DUF2807"/>
    <property type="match status" value="1"/>
</dbReference>
<feature type="compositionally biased region" description="Acidic residues" evidence="1">
    <location>
        <begin position="173"/>
        <end position="182"/>
    </location>
</feature>
<evidence type="ECO:0000256" key="3">
    <source>
        <dbReference type="SAM" id="SignalP"/>
    </source>
</evidence>
<evidence type="ECO:0000256" key="1">
    <source>
        <dbReference type="SAM" id="MobiDB-lite"/>
    </source>
</evidence>
<organism evidence="5 6">
    <name type="scientific">Pythium insidiosum</name>
    <name type="common">Pythiosis disease agent</name>
    <dbReference type="NCBI Taxonomy" id="114742"/>
    <lineage>
        <taxon>Eukaryota</taxon>
        <taxon>Sar</taxon>
        <taxon>Stramenopiles</taxon>
        <taxon>Oomycota</taxon>
        <taxon>Peronosporomycetes</taxon>
        <taxon>Pythiales</taxon>
        <taxon>Pythiaceae</taxon>
        <taxon>Pythium</taxon>
    </lineage>
</organism>